<keyword evidence="2" id="KW-1185">Reference proteome</keyword>
<evidence type="ECO:0000313" key="2">
    <source>
        <dbReference type="Proteomes" id="UP001163321"/>
    </source>
</evidence>
<gene>
    <name evidence="1" type="ORF">PsorP6_014370</name>
</gene>
<dbReference type="EMBL" id="CM047588">
    <property type="protein sequence ID" value="KAI9906069.1"/>
    <property type="molecule type" value="Genomic_DNA"/>
</dbReference>
<protein>
    <submittedName>
        <fullName evidence="1">Uncharacterized protein</fullName>
    </submittedName>
</protein>
<proteinExistence type="predicted"/>
<evidence type="ECO:0000313" key="1">
    <source>
        <dbReference type="EMBL" id="KAI9906069.1"/>
    </source>
</evidence>
<organism evidence="1 2">
    <name type="scientific">Peronosclerospora sorghi</name>
    <dbReference type="NCBI Taxonomy" id="230839"/>
    <lineage>
        <taxon>Eukaryota</taxon>
        <taxon>Sar</taxon>
        <taxon>Stramenopiles</taxon>
        <taxon>Oomycota</taxon>
        <taxon>Peronosporomycetes</taxon>
        <taxon>Peronosporales</taxon>
        <taxon>Peronosporaceae</taxon>
        <taxon>Peronosclerospora</taxon>
    </lineage>
</organism>
<accession>A0ACC0VI13</accession>
<dbReference type="Proteomes" id="UP001163321">
    <property type="component" value="Chromosome 9"/>
</dbReference>
<comment type="caution">
    <text evidence="1">The sequence shown here is derived from an EMBL/GenBank/DDBJ whole genome shotgun (WGS) entry which is preliminary data.</text>
</comment>
<sequence length="102" mass="11034">MAKGLTSAMLFGVLDDKDERGSMAYDESTPVIKCTAALRKALPELLVACDVCMCEYTDHGHSGILRDVDGDHVVDNGRTLKRLMNISLAYAKAGAHMVVHPT</sequence>
<reference evidence="1 2" key="1">
    <citation type="journal article" date="2022" name="bioRxiv">
        <title>The genome of the oomycete Peronosclerospora sorghi, a cosmopolitan pathogen of maize and sorghum, is inflated with dispersed pseudogenes.</title>
        <authorList>
            <person name="Fletcher K."/>
            <person name="Martin F."/>
            <person name="Isakeit T."/>
            <person name="Cavanaugh K."/>
            <person name="Magill C."/>
            <person name="Michelmore R."/>
        </authorList>
    </citation>
    <scope>NUCLEOTIDE SEQUENCE [LARGE SCALE GENOMIC DNA]</scope>
    <source>
        <strain evidence="1">P6</strain>
    </source>
</reference>
<name>A0ACC0VI13_9STRA</name>